<dbReference type="EMBL" id="BKCP01004494">
    <property type="protein sequence ID" value="GER31545.1"/>
    <property type="molecule type" value="Genomic_DNA"/>
</dbReference>
<organism evidence="1 2">
    <name type="scientific">Striga asiatica</name>
    <name type="common">Asiatic witchweed</name>
    <name type="synonym">Buchnera asiatica</name>
    <dbReference type="NCBI Taxonomy" id="4170"/>
    <lineage>
        <taxon>Eukaryota</taxon>
        <taxon>Viridiplantae</taxon>
        <taxon>Streptophyta</taxon>
        <taxon>Embryophyta</taxon>
        <taxon>Tracheophyta</taxon>
        <taxon>Spermatophyta</taxon>
        <taxon>Magnoliopsida</taxon>
        <taxon>eudicotyledons</taxon>
        <taxon>Gunneridae</taxon>
        <taxon>Pentapetalae</taxon>
        <taxon>asterids</taxon>
        <taxon>lamiids</taxon>
        <taxon>Lamiales</taxon>
        <taxon>Orobanchaceae</taxon>
        <taxon>Buchnereae</taxon>
        <taxon>Striga</taxon>
    </lineage>
</organism>
<accession>A0A5A7PF73</accession>
<name>A0A5A7PF73_STRAF</name>
<reference evidence="2" key="1">
    <citation type="journal article" date="2019" name="Curr. Biol.">
        <title>Genome Sequence of Striga asiatica Provides Insight into the Evolution of Plant Parasitism.</title>
        <authorList>
            <person name="Yoshida S."/>
            <person name="Kim S."/>
            <person name="Wafula E.K."/>
            <person name="Tanskanen J."/>
            <person name="Kim Y.M."/>
            <person name="Honaas L."/>
            <person name="Yang Z."/>
            <person name="Spallek T."/>
            <person name="Conn C.E."/>
            <person name="Ichihashi Y."/>
            <person name="Cheong K."/>
            <person name="Cui S."/>
            <person name="Der J.P."/>
            <person name="Gundlach H."/>
            <person name="Jiao Y."/>
            <person name="Hori C."/>
            <person name="Ishida J.K."/>
            <person name="Kasahara H."/>
            <person name="Kiba T."/>
            <person name="Kim M.S."/>
            <person name="Koo N."/>
            <person name="Laohavisit A."/>
            <person name="Lee Y.H."/>
            <person name="Lumba S."/>
            <person name="McCourt P."/>
            <person name="Mortimer J.C."/>
            <person name="Mutuku J.M."/>
            <person name="Nomura T."/>
            <person name="Sasaki-Sekimoto Y."/>
            <person name="Seto Y."/>
            <person name="Wang Y."/>
            <person name="Wakatake T."/>
            <person name="Sakakibara H."/>
            <person name="Demura T."/>
            <person name="Yamaguchi S."/>
            <person name="Yoneyama K."/>
            <person name="Manabe R.I."/>
            <person name="Nelson D.C."/>
            <person name="Schulman A.H."/>
            <person name="Timko M.P."/>
            <person name="dePamphilis C.W."/>
            <person name="Choi D."/>
            <person name="Shirasu K."/>
        </authorList>
    </citation>
    <scope>NUCLEOTIDE SEQUENCE [LARGE SCALE GENOMIC DNA]</scope>
    <source>
        <strain evidence="2">cv. UVA1</strain>
    </source>
</reference>
<dbReference type="AlphaFoldDB" id="A0A5A7PF73"/>
<dbReference type="Proteomes" id="UP000325081">
    <property type="component" value="Unassembled WGS sequence"/>
</dbReference>
<gene>
    <name evidence="1" type="ORF">STAS_07555</name>
</gene>
<evidence type="ECO:0000313" key="1">
    <source>
        <dbReference type="EMBL" id="GER31545.1"/>
    </source>
</evidence>
<sequence length="139" mass="14740">MSERLVAKSWFAKLSHIGKVGGPNTNSLHKSRLQPIVPQEDTELRGDLHLVIAGDAVRNRIRGSGLCEKVGTEYKGDAVEGTAAQALSKSLEDIHVAGAWGRKKVVAAACGKIGASTFPINSWKSISRDSFAQGSSLDA</sequence>
<protein>
    <submittedName>
        <fullName evidence="1">Saccharopine dehydrogenase family protein</fullName>
    </submittedName>
</protein>
<keyword evidence="2" id="KW-1185">Reference proteome</keyword>
<comment type="caution">
    <text evidence="1">The sequence shown here is derived from an EMBL/GenBank/DDBJ whole genome shotgun (WGS) entry which is preliminary data.</text>
</comment>
<evidence type="ECO:0000313" key="2">
    <source>
        <dbReference type="Proteomes" id="UP000325081"/>
    </source>
</evidence>
<proteinExistence type="predicted"/>